<feature type="region of interest" description="Disordered" evidence="6">
    <location>
        <begin position="149"/>
        <end position="177"/>
    </location>
</feature>
<feature type="compositionally biased region" description="Basic and acidic residues" evidence="6">
    <location>
        <begin position="106"/>
        <end position="117"/>
    </location>
</feature>
<evidence type="ECO:0000256" key="1">
    <source>
        <dbReference type="ARBA" id="ARBA00004123"/>
    </source>
</evidence>
<dbReference type="PANTHER" id="PTHR13386">
    <property type="entry name" value="HISTONE PARYLATION FACTOR 1"/>
    <property type="match status" value="1"/>
</dbReference>
<dbReference type="EMBL" id="JAQQBS010001422">
    <property type="protein sequence ID" value="KAK0164277.1"/>
    <property type="molecule type" value="Genomic_DNA"/>
</dbReference>
<dbReference type="AlphaFoldDB" id="A0AA39KK30"/>
<feature type="region of interest" description="Disordered" evidence="6">
    <location>
        <begin position="97"/>
        <end position="117"/>
    </location>
</feature>
<evidence type="ECO:0000256" key="5">
    <source>
        <dbReference type="ARBA" id="ARBA00023242"/>
    </source>
</evidence>
<dbReference type="GO" id="GO:0006974">
    <property type="term" value="P:DNA damage response"/>
    <property type="evidence" value="ECO:0007669"/>
    <property type="project" value="InterPro"/>
</dbReference>
<evidence type="ECO:0000313" key="9">
    <source>
        <dbReference type="Proteomes" id="UP001168990"/>
    </source>
</evidence>
<feature type="region of interest" description="Disordered" evidence="6">
    <location>
        <begin position="32"/>
        <end position="83"/>
    </location>
</feature>
<dbReference type="Pfam" id="PF10283">
    <property type="entry name" value="zf-CCHH"/>
    <property type="match status" value="1"/>
</dbReference>
<dbReference type="InterPro" id="IPR019406">
    <property type="entry name" value="APLF_PBZ"/>
</dbReference>
<name>A0AA39KK30_9HYME</name>
<evidence type="ECO:0000256" key="4">
    <source>
        <dbReference type="ARBA" id="ARBA00022454"/>
    </source>
</evidence>
<reference evidence="8" key="2">
    <citation type="submission" date="2023-03" db="EMBL/GenBank/DDBJ databases">
        <authorList>
            <person name="Inwood S.N."/>
            <person name="Skelly J.G."/>
            <person name="Guhlin J."/>
            <person name="Harrop T.W.R."/>
            <person name="Goldson S.G."/>
            <person name="Dearden P.K."/>
        </authorList>
    </citation>
    <scope>NUCLEOTIDE SEQUENCE</scope>
    <source>
        <strain evidence="8">Irish</strain>
        <tissue evidence="8">Whole body</tissue>
    </source>
</reference>
<dbReference type="GO" id="GO:0072572">
    <property type="term" value="F:poly-ADP-D-ribose binding"/>
    <property type="evidence" value="ECO:0007669"/>
    <property type="project" value="TreeGrafter"/>
</dbReference>
<dbReference type="GO" id="GO:0005634">
    <property type="term" value="C:nucleus"/>
    <property type="evidence" value="ECO:0007669"/>
    <property type="project" value="UniProtKB-SubCell"/>
</dbReference>
<dbReference type="PANTHER" id="PTHR13386:SF1">
    <property type="entry name" value="HISTONE PARYLATION FACTOR 1"/>
    <property type="match status" value="1"/>
</dbReference>
<keyword evidence="5" id="KW-0539">Nucleus</keyword>
<proteinExistence type="inferred from homology"/>
<protein>
    <recommendedName>
        <fullName evidence="7">PBZ-type domain-containing protein</fullName>
    </recommendedName>
</protein>
<dbReference type="GO" id="GO:0042393">
    <property type="term" value="F:histone binding"/>
    <property type="evidence" value="ECO:0007669"/>
    <property type="project" value="InterPro"/>
</dbReference>
<organism evidence="8 9">
    <name type="scientific">Microctonus aethiopoides</name>
    <dbReference type="NCBI Taxonomy" id="144406"/>
    <lineage>
        <taxon>Eukaryota</taxon>
        <taxon>Metazoa</taxon>
        <taxon>Ecdysozoa</taxon>
        <taxon>Arthropoda</taxon>
        <taxon>Hexapoda</taxon>
        <taxon>Insecta</taxon>
        <taxon>Pterygota</taxon>
        <taxon>Neoptera</taxon>
        <taxon>Endopterygota</taxon>
        <taxon>Hymenoptera</taxon>
        <taxon>Apocrita</taxon>
        <taxon>Ichneumonoidea</taxon>
        <taxon>Braconidae</taxon>
        <taxon>Euphorinae</taxon>
        <taxon>Microctonus</taxon>
    </lineage>
</organism>
<dbReference type="GO" id="GO:0005694">
    <property type="term" value="C:chromosome"/>
    <property type="evidence" value="ECO:0007669"/>
    <property type="project" value="UniProtKB-SubCell"/>
</dbReference>
<comment type="subcellular location">
    <subcellularLocation>
        <location evidence="2">Chromosome</location>
    </subcellularLocation>
    <subcellularLocation>
        <location evidence="1">Nucleus</location>
    </subcellularLocation>
</comment>
<sequence>MSNDISENEMKTFAKDTRIACRYGTKCYQKNPVHQEKYKHPPVQKNSPKKTTEAKGMKRKIDDCQDSDKSEEESDGLESKYKEADVSCPVTDTYCISPSSSSSSESKNDNDSDSLFHDKIKNGNKKCRYDDKPDELIDHASDVEIDHHTKETIDNSSPSASSSLNVHNKAGESSTFSNNVDSKKEIIKKLFLFDMPDDFYQFYNFCTSLSPNDPSMALKIIDLKLVGPFDVLNGTITKLSDADDDNEKYLRHWRYFYDPPEFQTVLKGKDGEDLHYGYWRDECNDKPIFVAKNSANVNCKIIAVASNIFGAVKFHIHERMKSANVFEKSRIARILKMLTTYARDHKIDTEKKSNEMRARERNVVTNTFHGAGIVVPYDKKTQVGYRPLAATDSNFQKILGKIDKAESEEVKTKHMREIEEMVRMATIAADECDFGTSLELGHDLFATGNESFHKTILNMFSMAYSLLHRPQFLKIAIAHLKNRKKGSNLCQI</sequence>
<comment type="similarity">
    <text evidence="3">Belongs to the HPF1 family.</text>
</comment>
<dbReference type="Proteomes" id="UP001168990">
    <property type="component" value="Unassembled WGS sequence"/>
</dbReference>
<evidence type="ECO:0000256" key="3">
    <source>
        <dbReference type="ARBA" id="ARBA00010803"/>
    </source>
</evidence>
<dbReference type="Pfam" id="PF10228">
    <property type="entry name" value="HPF1"/>
    <property type="match status" value="1"/>
</dbReference>
<keyword evidence="9" id="KW-1185">Reference proteome</keyword>
<dbReference type="InterPro" id="IPR019361">
    <property type="entry name" value="HPF1"/>
</dbReference>
<evidence type="ECO:0000259" key="7">
    <source>
        <dbReference type="Pfam" id="PF10283"/>
    </source>
</evidence>
<accession>A0AA39KK30</accession>
<evidence type="ECO:0000256" key="2">
    <source>
        <dbReference type="ARBA" id="ARBA00004286"/>
    </source>
</evidence>
<evidence type="ECO:0000256" key="6">
    <source>
        <dbReference type="SAM" id="MobiDB-lite"/>
    </source>
</evidence>
<gene>
    <name evidence="8" type="ORF">PV328_002923</name>
</gene>
<feature type="compositionally biased region" description="Basic and acidic residues" evidence="6">
    <location>
        <begin position="50"/>
        <end position="68"/>
    </location>
</feature>
<comment type="caution">
    <text evidence="8">The sequence shown here is derived from an EMBL/GenBank/DDBJ whole genome shotgun (WGS) entry which is preliminary data.</text>
</comment>
<evidence type="ECO:0000313" key="8">
    <source>
        <dbReference type="EMBL" id="KAK0164277.1"/>
    </source>
</evidence>
<reference evidence="8" key="1">
    <citation type="journal article" date="2023" name="bioRxiv">
        <title>Scaffold-level genome assemblies of two parasitoid biocontrol wasps reveal the parthenogenesis mechanism and an associated novel virus.</title>
        <authorList>
            <person name="Inwood S."/>
            <person name="Skelly J."/>
            <person name="Guhlin J."/>
            <person name="Harrop T."/>
            <person name="Goldson S."/>
            <person name="Dearden P."/>
        </authorList>
    </citation>
    <scope>NUCLEOTIDE SEQUENCE</scope>
    <source>
        <strain evidence="8">Irish</strain>
        <tissue evidence="8">Whole body</tissue>
    </source>
</reference>
<keyword evidence="4" id="KW-0158">Chromosome</keyword>
<feature type="domain" description="PBZ-type" evidence="7">
    <location>
        <begin position="18"/>
        <end position="42"/>
    </location>
</feature>